<evidence type="ECO:0000313" key="4">
    <source>
        <dbReference type="EMBL" id="EJW95458.1"/>
    </source>
</evidence>
<keyword evidence="2" id="KW-0143">Chaperone</keyword>
<sequence length="228" mass="26227">SREMLQQDGQLKLIRNSLEKKIKNELNAMKNNNREKYDEFFKNFGRQLKFGCYADYGMNAELLKELLMFYSAKEKKLVTLAEYVEKMPENQQFIYYAAGDSAERLEKLPAAELILDKGYDLLLLTEDVDEFCLQVLHQYGEKDKEKQFKNISSGDLGLETEEEKKEAEEKNEANKELFVEMQEVLNGKVTSVKLSTRLKSHPVCISSQGPVTLEMEKVLSQMPGAEGN</sequence>
<proteinExistence type="inferred from homology"/>
<dbReference type="GO" id="GO:0051082">
    <property type="term" value="F:unfolded protein binding"/>
    <property type="evidence" value="ECO:0007669"/>
    <property type="project" value="InterPro"/>
</dbReference>
<keyword evidence="4" id="KW-0346">Stress response</keyword>
<name>J9FLZ9_9ZZZZ</name>
<dbReference type="Pfam" id="PF00183">
    <property type="entry name" value="HSP90"/>
    <property type="match status" value="1"/>
</dbReference>
<evidence type="ECO:0000256" key="2">
    <source>
        <dbReference type="ARBA" id="ARBA00023186"/>
    </source>
</evidence>
<dbReference type="InterPro" id="IPR037196">
    <property type="entry name" value="HSP90_C"/>
</dbReference>
<protein>
    <submittedName>
        <fullName evidence="4">Heat shock protein hsp90-like protein</fullName>
    </submittedName>
</protein>
<organism evidence="4">
    <name type="scientific">gut metagenome</name>
    <dbReference type="NCBI Taxonomy" id="749906"/>
    <lineage>
        <taxon>unclassified sequences</taxon>
        <taxon>metagenomes</taxon>
        <taxon>organismal metagenomes</taxon>
    </lineage>
</organism>
<gene>
    <name evidence="4" type="ORF">EVA_16435</name>
</gene>
<comment type="similarity">
    <text evidence="1">Belongs to the heat shock protein 90 family.</text>
</comment>
<accession>J9FLZ9</accession>
<feature type="non-terminal residue" evidence="4">
    <location>
        <position position="228"/>
    </location>
</feature>
<dbReference type="InterPro" id="IPR001404">
    <property type="entry name" value="Hsp90_fam"/>
</dbReference>
<dbReference type="SUPFAM" id="SSF110942">
    <property type="entry name" value="HSP90 C-terminal domain"/>
    <property type="match status" value="1"/>
</dbReference>
<dbReference type="SUPFAM" id="SSF54211">
    <property type="entry name" value="Ribosomal protein S5 domain 2-like"/>
    <property type="match status" value="1"/>
</dbReference>
<evidence type="ECO:0000256" key="3">
    <source>
        <dbReference type="SAM" id="MobiDB-lite"/>
    </source>
</evidence>
<dbReference type="GO" id="GO:0140662">
    <property type="term" value="F:ATP-dependent protein folding chaperone"/>
    <property type="evidence" value="ECO:0007669"/>
    <property type="project" value="InterPro"/>
</dbReference>
<dbReference type="Gene3D" id="3.30.230.80">
    <property type="match status" value="1"/>
</dbReference>
<feature type="region of interest" description="Disordered" evidence="3">
    <location>
        <begin position="153"/>
        <end position="172"/>
    </location>
</feature>
<dbReference type="InterPro" id="IPR020568">
    <property type="entry name" value="Ribosomal_Su5_D2-typ_SF"/>
</dbReference>
<dbReference type="AlphaFoldDB" id="J9FLZ9"/>
<dbReference type="GO" id="GO:0016887">
    <property type="term" value="F:ATP hydrolysis activity"/>
    <property type="evidence" value="ECO:0007669"/>
    <property type="project" value="InterPro"/>
</dbReference>
<dbReference type="PANTHER" id="PTHR11528">
    <property type="entry name" value="HEAT SHOCK PROTEIN 90 FAMILY MEMBER"/>
    <property type="match status" value="1"/>
</dbReference>
<evidence type="ECO:0000256" key="1">
    <source>
        <dbReference type="ARBA" id="ARBA00008239"/>
    </source>
</evidence>
<comment type="caution">
    <text evidence="4">The sequence shown here is derived from an EMBL/GenBank/DDBJ whole genome shotgun (WGS) entry which is preliminary data.</text>
</comment>
<feature type="non-terminal residue" evidence="4">
    <location>
        <position position="1"/>
    </location>
</feature>
<dbReference type="Gene3D" id="1.20.120.790">
    <property type="entry name" value="Heat shock protein 90, C-terminal domain"/>
    <property type="match status" value="1"/>
</dbReference>
<feature type="compositionally biased region" description="Basic and acidic residues" evidence="3">
    <location>
        <begin position="162"/>
        <end position="172"/>
    </location>
</feature>
<dbReference type="GO" id="GO:0005524">
    <property type="term" value="F:ATP binding"/>
    <property type="evidence" value="ECO:0007669"/>
    <property type="project" value="InterPro"/>
</dbReference>
<reference evidence="4" key="1">
    <citation type="journal article" date="2012" name="PLoS ONE">
        <title>Gene sets for utilization of primary and secondary nutrition supplies in the distal gut of endangered iberian lynx.</title>
        <authorList>
            <person name="Alcaide M."/>
            <person name="Messina E."/>
            <person name="Richter M."/>
            <person name="Bargiela R."/>
            <person name="Peplies J."/>
            <person name="Huws S.A."/>
            <person name="Newbold C.J."/>
            <person name="Golyshin P.N."/>
            <person name="Simon M.A."/>
            <person name="Lopez G."/>
            <person name="Yakimov M.M."/>
            <person name="Ferrer M."/>
        </authorList>
    </citation>
    <scope>NUCLEOTIDE SEQUENCE</scope>
</reference>
<dbReference type="EMBL" id="AMCI01005795">
    <property type="protein sequence ID" value="EJW95458.1"/>
    <property type="molecule type" value="Genomic_DNA"/>
</dbReference>
<dbReference type="Gene3D" id="3.40.50.11260">
    <property type="match status" value="1"/>
</dbReference>